<feature type="transmembrane region" description="Helical" evidence="13">
    <location>
        <begin position="967"/>
        <end position="988"/>
    </location>
</feature>
<keyword evidence="7" id="KW-0256">Endoplasmic reticulum</keyword>
<evidence type="ECO:0000313" key="15">
    <source>
        <dbReference type="Proteomes" id="UP000410492"/>
    </source>
</evidence>
<feature type="transmembrane region" description="Helical" evidence="13">
    <location>
        <begin position="517"/>
        <end position="539"/>
    </location>
</feature>
<keyword evidence="5" id="KW-0808">Transferase</keyword>
<feature type="transmembrane region" description="Helical" evidence="13">
    <location>
        <begin position="831"/>
        <end position="852"/>
    </location>
</feature>
<keyword evidence="15" id="KW-1185">Reference proteome</keyword>
<dbReference type="EMBL" id="CAACVG010013261">
    <property type="protein sequence ID" value="VEN61624.1"/>
    <property type="molecule type" value="Genomic_DNA"/>
</dbReference>
<comment type="pathway">
    <text evidence="2">Glycolipid biosynthesis; glycosylphosphatidylinositol-anchor biosynthesis.</text>
</comment>
<evidence type="ECO:0000256" key="12">
    <source>
        <dbReference type="ARBA" id="ARBA00093602"/>
    </source>
</evidence>
<comment type="similarity">
    <text evidence="3">Belongs to the PIGG/PIGN/PIGO family. PIGO subfamily.</text>
</comment>
<comment type="subcellular location">
    <subcellularLocation>
        <location evidence="1">Endoplasmic reticulum membrane</location>
        <topology evidence="1">Multi-pass membrane protein</topology>
    </subcellularLocation>
</comment>
<sequence>MGADIRYLLFILWLCYLIVSSILLFTRGFLLSRTVQKENSTCISYDDLHCEDNGFLEDTFCFANQNLSSILTNYDTAANVCLPKRGRVILLIVDALRHDFTVFDKSNTNPLPFQNKLPVLDGLIKKHPELTRLYKFIADPPTTTMQRLKALTTGSLPTFIDAGSNFATSEIEEDNLIDQLLAHDKKVVFMGDDTWANLYPNRFIRNYPYPSFNVWDLDTVDNGVKEKLFPELNKTDWSLLIGHFLGVDHCGHRYGPNHPEMARKLGEINSVIENVVQQMHDDMVLFVIGDHGMTATGDHGGESPDEVTAGMFVYSSQPLSTMMHDQAESVKQIDLIPTLATILGIPIPFQNLGILIPNCLPQKSIGVESWRASLFSLWSNAQQMVRYIKEYSQKEGTFSKESLESFYQEYASLNTKVHSIESQHEFMLFAQELEGFLKELREMCEKVWIQFEPFSMARGLLFLFLSIFCVFLITDGIPLDALPEIIVSPYLTWSCIVCVLAAAFSVVLYFLEVTDNWLSSMFFCTCLVSQAMLAVPIIQNWEDICLNWYSKSKSERVMNLVCRLMLVLNICGVFSNSYIIEESFVLLFLSVTIIVVCTLGIISPKLKIEMRKKGYMTKFFKWSKLKFIILAVTIAALVRASMYFWRCREEQQWCFATHYDVSRITAKMETTKLQWAITVICLAVFVFSTKEWLKNCGNLNGYSLTVGLYKFVPTVLVVCIAGYWVLRRSPSSRRMNMKSTNILAWAIYSLITCGIGSCIMSPICTYIIPGKDPAPTKENLIPKLFNKIKGSLTEKEEDIPVICGLGTVYSSVYVMIGTYLTLLFTLLLGDAVAPAAVIMFLTAAFVLIITSVIRIEKADSMDQLFDVPNISILIWIILSQYFFYGTGHQPTFPNISWEAAFVGTTGIFSNNLIPGTLIIINTFCSQILMGVLLPLVLIAPFMVFVMIPSVMGKKMEFQSAAARGEVVLFENDGLMISSMFVLACKYILGHAIRVFASMISATIHCRHLMVWNIFAPKLIFESIGMLVTLASVVTGYLILIRINKKVERLIIILNKMS</sequence>
<feature type="transmembrane region" description="Helical" evidence="13">
    <location>
        <begin position="490"/>
        <end position="511"/>
    </location>
</feature>
<keyword evidence="9 13" id="KW-0472">Membrane</keyword>
<evidence type="ECO:0000256" key="1">
    <source>
        <dbReference type="ARBA" id="ARBA00004477"/>
    </source>
</evidence>
<feature type="transmembrane region" description="Helical" evidence="13">
    <location>
        <begin position="1020"/>
        <end position="1039"/>
    </location>
</feature>
<feature type="transmembrane region" description="Helical" evidence="13">
    <location>
        <begin position="560"/>
        <end position="580"/>
    </location>
</feature>
<dbReference type="PANTHER" id="PTHR23071">
    <property type="entry name" value="PHOSPHATIDYLINOSITOL GLYCAN"/>
    <property type="match status" value="1"/>
</dbReference>
<accession>A0A653DNP1</accession>
<feature type="transmembrane region" description="Helical" evidence="13">
    <location>
        <begin position="895"/>
        <end position="920"/>
    </location>
</feature>
<evidence type="ECO:0000256" key="3">
    <source>
        <dbReference type="ARBA" id="ARBA00008695"/>
    </source>
</evidence>
<dbReference type="OrthoDB" id="272139at2759"/>
<dbReference type="InterPro" id="IPR002591">
    <property type="entry name" value="Phosphodiest/P_Trfase"/>
</dbReference>
<feature type="transmembrane region" description="Helical" evidence="13">
    <location>
        <begin position="459"/>
        <end position="478"/>
    </location>
</feature>
<keyword evidence="4" id="KW-0337">GPI-anchor biosynthesis</keyword>
<evidence type="ECO:0000256" key="4">
    <source>
        <dbReference type="ARBA" id="ARBA00022502"/>
    </source>
</evidence>
<feature type="transmembrane region" description="Helical" evidence="13">
    <location>
        <begin position="701"/>
        <end position="725"/>
    </location>
</feature>
<dbReference type="InterPro" id="IPR039524">
    <property type="entry name" value="PIGO/GPI13"/>
</dbReference>
<evidence type="ECO:0000313" key="14">
    <source>
        <dbReference type="EMBL" id="VEN61624.1"/>
    </source>
</evidence>
<dbReference type="AlphaFoldDB" id="A0A653DNP1"/>
<dbReference type="FunFam" id="3.40.720.10:FF:000041">
    <property type="entry name" value="GPI ethanolamine phosphate transferase 3"/>
    <property type="match status" value="1"/>
</dbReference>
<evidence type="ECO:0000256" key="5">
    <source>
        <dbReference type="ARBA" id="ARBA00022679"/>
    </source>
</evidence>
<feature type="transmembrane region" description="Helical" evidence="13">
    <location>
        <begin position="927"/>
        <end position="947"/>
    </location>
</feature>
<feature type="transmembrane region" description="Helical" evidence="13">
    <location>
        <begin position="864"/>
        <end position="883"/>
    </location>
</feature>
<evidence type="ECO:0000256" key="8">
    <source>
        <dbReference type="ARBA" id="ARBA00022989"/>
    </source>
</evidence>
<dbReference type="PANTHER" id="PTHR23071:SF1">
    <property type="entry name" value="GPI ETHANOLAMINE PHOSPHATE TRANSFERASE 3"/>
    <property type="match status" value="1"/>
</dbReference>
<dbReference type="InterPro" id="IPR037675">
    <property type="entry name" value="PIG-O_N"/>
</dbReference>
<evidence type="ECO:0000256" key="6">
    <source>
        <dbReference type="ARBA" id="ARBA00022692"/>
    </source>
</evidence>
<dbReference type="SUPFAM" id="SSF53649">
    <property type="entry name" value="Alkaline phosphatase-like"/>
    <property type="match status" value="1"/>
</dbReference>
<keyword evidence="8 13" id="KW-1133">Transmembrane helix</keyword>
<evidence type="ECO:0000256" key="7">
    <source>
        <dbReference type="ARBA" id="ARBA00022824"/>
    </source>
</evidence>
<evidence type="ECO:0000256" key="11">
    <source>
        <dbReference type="ARBA" id="ARBA00079084"/>
    </source>
</evidence>
<protein>
    <recommendedName>
        <fullName evidence="12">GPI ethanolamine phosphate transferase 3, catalytic subunit</fullName>
    </recommendedName>
    <alternativeName>
        <fullName evidence="11">Phosphatidylinositol-glycan biosynthesis class O protein</fullName>
    </alternativeName>
</protein>
<feature type="transmembrane region" description="Helical" evidence="13">
    <location>
        <begin position="745"/>
        <end position="768"/>
    </location>
</feature>
<dbReference type="GO" id="GO:0005789">
    <property type="term" value="C:endoplasmic reticulum membrane"/>
    <property type="evidence" value="ECO:0007669"/>
    <property type="project" value="UniProtKB-SubCell"/>
</dbReference>
<dbReference type="InterPro" id="IPR017850">
    <property type="entry name" value="Alkaline_phosphatase_core_sf"/>
</dbReference>
<proteinExistence type="inferred from homology"/>
<evidence type="ECO:0000256" key="13">
    <source>
        <dbReference type="SAM" id="Phobius"/>
    </source>
</evidence>
<dbReference type="Proteomes" id="UP000410492">
    <property type="component" value="Unassembled WGS sequence"/>
</dbReference>
<dbReference type="UniPathway" id="UPA00196"/>
<dbReference type="CDD" id="cd16023">
    <property type="entry name" value="GPI_EPT_3"/>
    <property type="match status" value="1"/>
</dbReference>
<dbReference type="Pfam" id="PF01663">
    <property type="entry name" value="Phosphodiest"/>
    <property type="match status" value="1"/>
</dbReference>
<dbReference type="GO" id="GO:0051377">
    <property type="term" value="F:mannose-ethanolamine phosphotransferase activity"/>
    <property type="evidence" value="ECO:0007669"/>
    <property type="project" value="InterPro"/>
</dbReference>
<evidence type="ECO:0000256" key="2">
    <source>
        <dbReference type="ARBA" id="ARBA00004687"/>
    </source>
</evidence>
<gene>
    <name evidence="14" type="ORF">CALMAC_LOCUS18974</name>
</gene>
<name>A0A653DNP1_CALMS</name>
<organism evidence="14 15">
    <name type="scientific">Callosobruchus maculatus</name>
    <name type="common">Southern cowpea weevil</name>
    <name type="synonym">Pulse bruchid</name>
    <dbReference type="NCBI Taxonomy" id="64391"/>
    <lineage>
        <taxon>Eukaryota</taxon>
        <taxon>Metazoa</taxon>
        <taxon>Ecdysozoa</taxon>
        <taxon>Arthropoda</taxon>
        <taxon>Hexapoda</taxon>
        <taxon>Insecta</taxon>
        <taxon>Pterygota</taxon>
        <taxon>Neoptera</taxon>
        <taxon>Endopterygota</taxon>
        <taxon>Coleoptera</taxon>
        <taxon>Polyphaga</taxon>
        <taxon>Cucujiformia</taxon>
        <taxon>Chrysomeloidea</taxon>
        <taxon>Chrysomelidae</taxon>
        <taxon>Bruchinae</taxon>
        <taxon>Bruchini</taxon>
        <taxon>Callosobruchus</taxon>
    </lineage>
</organism>
<keyword evidence="6 13" id="KW-0812">Transmembrane</keyword>
<evidence type="ECO:0000256" key="9">
    <source>
        <dbReference type="ARBA" id="ARBA00023136"/>
    </source>
</evidence>
<dbReference type="GO" id="GO:0006506">
    <property type="term" value="P:GPI anchor biosynthetic process"/>
    <property type="evidence" value="ECO:0007669"/>
    <property type="project" value="UniProtKB-UniPathway"/>
</dbReference>
<evidence type="ECO:0000256" key="10">
    <source>
        <dbReference type="ARBA" id="ARBA00023180"/>
    </source>
</evidence>
<dbReference type="Gene3D" id="3.40.720.10">
    <property type="entry name" value="Alkaline Phosphatase, subunit A"/>
    <property type="match status" value="1"/>
</dbReference>
<feature type="transmembrane region" description="Helical" evidence="13">
    <location>
        <begin position="586"/>
        <end position="606"/>
    </location>
</feature>
<keyword evidence="10" id="KW-0325">Glycoprotein</keyword>
<feature type="transmembrane region" description="Helical" evidence="13">
    <location>
        <begin position="627"/>
        <end position="645"/>
    </location>
</feature>
<reference evidence="14 15" key="1">
    <citation type="submission" date="2019-01" db="EMBL/GenBank/DDBJ databases">
        <authorList>
            <person name="Sayadi A."/>
        </authorList>
    </citation>
    <scope>NUCLEOTIDE SEQUENCE [LARGE SCALE GENOMIC DNA]</scope>
</reference>
<feature type="transmembrane region" description="Helical" evidence="13">
    <location>
        <begin position="7"/>
        <end position="30"/>
    </location>
</feature>